<dbReference type="InterPro" id="IPR020837">
    <property type="entry name" value="Fibrinogen_CS"/>
</dbReference>
<dbReference type="CDD" id="cd00087">
    <property type="entry name" value="FReD"/>
    <property type="match status" value="1"/>
</dbReference>
<dbReference type="InterPro" id="IPR050373">
    <property type="entry name" value="Fibrinogen_C-term_domain"/>
</dbReference>
<dbReference type="InterPro" id="IPR002181">
    <property type="entry name" value="Fibrinogen_a/b/g_C_dom"/>
</dbReference>
<dbReference type="PANTHER" id="PTHR19143">
    <property type="entry name" value="FIBRINOGEN/TENASCIN/ANGIOPOEITIN"/>
    <property type="match status" value="1"/>
</dbReference>
<evidence type="ECO:0000259" key="2">
    <source>
        <dbReference type="PROSITE" id="PS51406"/>
    </source>
</evidence>
<protein>
    <recommendedName>
        <fullName evidence="2">Fibrinogen C-terminal domain-containing protein</fullName>
    </recommendedName>
</protein>
<dbReference type="PROSITE" id="PS51406">
    <property type="entry name" value="FIBRINOGEN_C_2"/>
    <property type="match status" value="1"/>
</dbReference>
<proteinExistence type="predicted"/>
<dbReference type="Gene3D" id="3.90.215.10">
    <property type="entry name" value="Gamma Fibrinogen, chain A, domain 1"/>
    <property type="match status" value="1"/>
</dbReference>
<name>A0AAE0Y044_9GAST</name>
<dbReference type="EMBL" id="JAWDGP010007257">
    <property type="protein sequence ID" value="KAK3727106.1"/>
    <property type="molecule type" value="Genomic_DNA"/>
</dbReference>
<feature type="non-terminal residue" evidence="3">
    <location>
        <position position="1"/>
    </location>
</feature>
<accession>A0AAE0Y044</accession>
<dbReference type="InterPro" id="IPR036056">
    <property type="entry name" value="Fibrinogen-like_C"/>
</dbReference>
<keyword evidence="1" id="KW-1015">Disulfide bond</keyword>
<reference evidence="3" key="1">
    <citation type="journal article" date="2023" name="G3 (Bethesda)">
        <title>A reference genome for the long-term kleptoplast-retaining sea slug Elysia crispata morphotype clarki.</title>
        <authorList>
            <person name="Eastman K.E."/>
            <person name="Pendleton A.L."/>
            <person name="Shaikh M.A."/>
            <person name="Suttiyut T."/>
            <person name="Ogas R."/>
            <person name="Tomko P."/>
            <person name="Gavelis G."/>
            <person name="Widhalm J.R."/>
            <person name="Wisecaver J.H."/>
        </authorList>
    </citation>
    <scope>NUCLEOTIDE SEQUENCE</scope>
    <source>
        <strain evidence="3">ECLA1</strain>
    </source>
</reference>
<feature type="domain" description="Fibrinogen C-terminal" evidence="2">
    <location>
        <begin position="322"/>
        <end position="537"/>
    </location>
</feature>
<dbReference type="AlphaFoldDB" id="A0AAE0Y044"/>
<keyword evidence="4" id="KW-1185">Reference proteome</keyword>
<dbReference type="Pfam" id="PF00147">
    <property type="entry name" value="Fibrinogen_C"/>
    <property type="match status" value="1"/>
</dbReference>
<dbReference type="PROSITE" id="PS00514">
    <property type="entry name" value="FIBRINOGEN_C_1"/>
    <property type="match status" value="1"/>
</dbReference>
<evidence type="ECO:0000256" key="1">
    <source>
        <dbReference type="ARBA" id="ARBA00023157"/>
    </source>
</evidence>
<evidence type="ECO:0000313" key="4">
    <source>
        <dbReference type="Proteomes" id="UP001283361"/>
    </source>
</evidence>
<dbReference type="SUPFAM" id="SSF56496">
    <property type="entry name" value="Fibrinogen C-terminal domain-like"/>
    <property type="match status" value="1"/>
</dbReference>
<dbReference type="SMART" id="SM00186">
    <property type="entry name" value="FBG"/>
    <property type="match status" value="1"/>
</dbReference>
<dbReference type="InterPro" id="IPR014716">
    <property type="entry name" value="Fibrinogen_a/b/g_C_1"/>
</dbReference>
<dbReference type="GO" id="GO:0005615">
    <property type="term" value="C:extracellular space"/>
    <property type="evidence" value="ECO:0007669"/>
    <property type="project" value="TreeGrafter"/>
</dbReference>
<organism evidence="3 4">
    <name type="scientific">Elysia crispata</name>
    <name type="common">lettuce slug</name>
    <dbReference type="NCBI Taxonomy" id="231223"/>
    <lineage>
        <taxon>Eukaryota</taxon>
        <taxon>Metazoa</taxon>
        <taxon>Spiralia</taxon>
        <taxon>Lophotrochozoa</taxon>
        <taxon>Mollusca</taxon>
        <taxon>Gastropoda</taxon>
        <taxon>Heterobranchia</taxon>
        <taxon>Euthyneura</taxon>
        <taxon>Panpulmonata</taxon>
        <taxon>Sacoglossa</taxon>
        <taxon>Placobranchoidea</taxon>
        <taxon>Plakobranchidae</taxon>
        <taxon>Elysia</taxon>
    </lineage>
</organism>
<gene>
    <name evidence="3" type="ORF">RRG08_048209</name>
</gene>
<evidence type="ECO:0000313" key="3">
    <source>
        <dbReference type="EMBL" id="KAK3727106.1"/>
    </source>
</evidence>
<sequence length="537" mass="60865">LDLTFDRQQFTAPRARRVCGVLTCEESIVSTTPGEDQSDSTVVFKTVTNMTVFERISAGSTGISRDKRDVLVGSVSSQSPSLNQVANGRKVDGLLEAARATLRVELVKQEDCLAEFTCQVRGLDTQGREVVSVSSIVPSPNQLGHQVSSSGFMPVMSMQLLSSLQQLITQSFKSLEKSMEDKLLQVDDRITQLQKDFNARTDSFENRMEDKIDNNNNLNKLMQLDFKVSAELAQFRAEAKSDIMDSLDTMTQRIHAEHMEALGNVSERFERVLSNTSDLLTSMESEFYLLKSYNQSSLFTLRNKTEEVTSPENTSRCVLSDTNVLKKPTTCYSGMGDSKNQTYPPYVIITHDTLAREILCDTKTFGGGWIVIQRRASAAGNFYRGWNDYKKGFGDPSGNFWLGNDAIHNLTYKYPHELRIEMRVKGQDVFAQYTSFRIEAESDNYRLRLGSYFGTVGERPNYGLSYHNNYQFSTFDRDNDDNSKNCAVEYHGAWWYRSCHESNLNGLWGERSHRGVIWDTGPADVYPTFTELKVRRI</sequence>
<dbReference type="Proteomes" id="UP001283361">
    <property type="component" value="Unassembled WGS sequence"/>
</dbReference>
<comment type="caution">
    <text evidence="3">The sequence shown here is derived from an EMBL/GenBank/DDBJ whole genome shotgun (WGS) entry which is preliminary data.</text>
</comment>